<dbReference type="PANTHER" id="PTHR10083:SF374">
    <property type="entry name" value="BPTI_KUNITZ INHIBITOR DOMAIN-CONTAINING PROTEIN"/>
    <property type="match status" value="1"/>
</dbReference>
<dbReference type="SMART" id="SM00131">
    <property type="entry name" value="KU"/>
    <property type="match status" value="2"/>
</dbReference>
<dbReference type="Proteomes" id="UP001519460">
    <property type="component" value="Unassembled WGS sequence"/>
</dbReference>
<dbReference type="InterPro" id="IPR050098">
    <property type="entry name" value="TFPI/VKTCI-like"/>
</dbReference>
<dbReference type="Pfam" id="PF00014">
    <property type="entry name" value="Kunitz_BPTI"/>
    <property type="match status" value="2"/>
</dbReference>
<feature type="domain" description="BPTI/Kunitz inhibitor" evidence="2">
    <location>
        <begin position="15"/>
        <end position="65"/>
    </location>
</feature>
<evidence type="ECO:0000256" key="1">
    <source>
        <dbReference type="ARBA" id="ARBA00023157"/>
    </source>
</evidence>
<dbReference type="AlphaFoldDB" id="A0ABD0M277"/>
<organism evidence="3 4">
    <name type="scientific">Batillaria attramentaria</name>
    <dbReference type="NCBI Taxonomy" id="370345"/>
    <lineage>
        <taxon>Eukaryota</taxon>
        <taxon>Metazoa</taxon>
        <taxon>Spiralia</taxon>
        <taxon>Lophotrochozoa</taxon>
        <taxon>Mollusca</taxon>
        <taxon>Gastropoda</taxon>
        <taxon>Caenogastropoda</taxon>
        <taxon>Sorbeoconcha</taxon>
        <taxon>Cerithioidea</taxon>
        <taxon>Batillariidae</taxon>
        <taxon>Batillaria</taxon>
    </lineage>
</organism>
<dbReference type="FunFam" id="4.10.410.10:FF:000020">
    <property type="entry name" value="Collagen, type VI, alpha 3"/>
    <property type="match status" value="2"/>
</dbReference>
<dbReference type="Gene3D" id="4.10.410.10">
    <property type="entry name" value="Pancreatic trypsin inhibitor Kunitz domain"/>
    <property type="match status" value="2"/>
</dbReference>
<accession>A0ABD0M277</accession>
<protein>
    <recommendedName>
        <fullName evidence="2">BPTI/Kunitz inhibitor domain-containing protein</fullName>
    </recommendedName>
</protein>
<evidence type="ECO:0000313" key="4">
    <source>
        <dbReference type="Proteomes" id="UP001519460"/>
    </source>
</evidence>
<dbReference type="InterPro" id="IPR020901">
    <property type="entry name" value="Prtase_inh_Kunz-CS"/>
</dbReference>
<gene>
    <name evidence="3" type="ORF">BaRGS_00003341</name>
</gene>
<dbReference type="PANTHER" id="PTHR10083">
    <property type="entry name" value="KUNITZ-TYPE PROTEASE INHIBITOR-RELATED"/>
    <property type="match status" value="1"/>
</dbReference>
<dbReference type="SUPFAM" id="SSF57362">
    <property type="entry name" value="BPTI-like"/>
    <property type="match status" value="2"/>
</dbReference>
<keyword evidence="4" id="KW-1185">Reference proteome</keyword>
<name>A0ABD0M277_9CAEN</name>
<proteinExistence type="predicted"/>
<dbReference type="PRINTS" id="PR00759">
    <property type="entry name" value="BASICPTASE"/>
</dbReference>
<dbReference type="EMBL" id="JACVVK020000010">
    <property type="protein sequence ID" value="KAK7505596.1"/>
    <property type="molecule type" value="Genomic_DNA"/>
</dbReference>
<keyword evidence="1" id="KW-1015">Disulfide bond</keyword>
<comment type="caution">
    <text evidence="3">The sequence shown here is derived from an EMBL/GenBank/DDBJ whole genome shotgun (WGS) entry which is preliminary data.</text>
</comment>
<evidence type="ECO:0000313" key="3">
    <source>
        <dbReference type="EMBL" id="KAK7505596.1"/>
    </source>
</evidence>
<dbReference type="InterPro" id="IPR036880">
    <property type="entry name" value="Kunitz_BPTI_sf"/>
</dbReference>
<reference evidence="3 4" key="1">
    <citation type="journal article" date="2023" name="Sci. Data">
        <title>Genome assembly of the Korean intertidal mud-creeper Batillaria attramentaria.</title>
        <authorList>
            <person name="Patra A.K."/>
            <person name="Ho P.T."/>
            <person name="Jun S."/>
            <person name="Lee S.J."/>
            <person name="Kim Y."/>
            <person name="Won Y.J."/>
        </authorList>
    </citation>
    <scope>NUCLEOTIDE SEQUENCE [LARGE SCALE GENOMIC DNA]</scope>
    <source>
        <strain evidence="3">Wonlab-2016</strain>
    </source>
</reference>
<dbReference type="CDD" id="cd00109">
    <property type="entry name" value="Kunitz-type"/>
    <property type="match status" value="1"/>
</dbReference>
<dbReference type="PROSITE" id="PS00280">
    <property type="entry name" value="BPTI_KUNITZ_1"/>
    <property type="match status" value="2"/>
</dbReference>
<feature type="domain" description="BPTI/Kunitz inhibitor" evidence="2">
    <location>
        <begin position="95"/>
        <end position="145"/>
    </location>
</feature>
<sequence>MAEALVPMVFSLSMCKLPMEVGSCSKYKLNYYFDHRLGHCRMFWYGGCDGNENRFSSMDDCKTTCYVVNDGKKEKQTTPVSKWRSEYLSSRADGCLLEPERGPCSDYSIMWHFVPQEQKCRRFWYGGCKGNGNRFETEEACEAKCLKKDVCLH</sequence>
<dbReference type="PROSITE" id="PS50279">
    <property type="entry name" value="BPTI_KUNITZ_2"/>
    <property type="match status" value="2"/>
</dbReference>
<evidence type="ECO:0000259" key="2">
    <source>
        <dbReference type="PROSITE" id="PS50279"/>
    </source>
</evidence>
<dbReference type="InterPro" id="IPR002223">
    <property type="entry name" value="Kunitz_BPTI"/>
</dbReference>